<keyword evidence="3" id="KW-1185">Reference proteome</keyword>
<dbReference type="EMBL" id="JASCZI010242506">
    <property type="protein sequence ID" value="MED6211283.1"/>
    <property type="molecule type" value="Genomic_DNA"/>
</dbReference>
<comment type="caution">
    <text evidence="2">The sequence shown here is derived from an EMBL/GenBank/DDBJ whole genome shotgun (WGS) entry which is preliminary data.</text>
</comment>
<feature type="non-terminal residue" evidence="2">
    <location>
        <position position="159"/>
    </location>
</feature>
<protein>
    <recommendedName>
        <fullName evidence="4">Transmembrane protein</fullName>
    </recommendedName>
</protein>
<gene>
    <name evidence="2" type="ORF">PIB30_072223</name>
</gene>
<keyword evidence="1" id="KW-0812">Transmembrane</keyword>
<evidence type="ECO:0000313" key="3">
    <source>
        <dbReference type="Proteomes" id="UP001341840"/>
    </source>
</evidence>
<sequence length="159" mass="17502">MAATTRFDESLQAHHTLTASYNNTKTIPSPTDITHLHRFTISLSHPRSAATNTPIRPFFLTITHLNRSLTPPRHCDVAIHFLLLLASQRRLVLAAFYSSPICRSSPLRGLIVVASSIIVIVIDSLFLLVAALVLLHCLHSFASQSLSPPRLCSSPLLFS</sequence>
<evidence type="ECO:0008006" key="4">
    <source>
        <dbReference type="Google" id="ProtNLM"/>
    </source>
</evidence>
<evidence type="ECO:0000256" key="1">
    <source>
        <dbReference type="SAM" id="Phobius"/>
    </source>
</evidence>
<organism evidence="2 3">
    <name type="scientific">Stylosanthes scabra</name>
    <dbReference type="NCBI Taxonomy" id="79078"/>
    <lineage>
        <taxon>Eukaryota</taxon>
        <taxon>Viridiplantae</taxon>
        <taxon>Streptophyta</taxon>
        <taxon>Embryophyta</taxon>
        <taxon>Tracheophyta</taxon>
        <taxon>Spermatophyta</taxon>
        <taxon>Magnoliopsida</taxon>
        <taxon>eudicotyledons</taxon>
        <taxon>Gunneridae</taxon>
        <taxon>Pentapetalae</taxon>
        <taxon>rosids</taxon>
        <taxon>fabids</taxon>
        <taxon>Fabales</taxon>
        <taxon>Fabaceae</taxon>
        <taxon>Papilionoideae</taxon>
        <taxon>50 kb inversion clade</taxon>
        <taxon>dalbergioids sensu lato</taxon>
        <taxon>Dalbergieae</taxon>
        <taxon>Pterocarpus clade</taxon>
        <taxon>Stylosanthes</taxon>
    </lineage>
</organism>
<keyword evidence="1" id="KW-1133">Transmembrane helix</keyword>
<evidence type="ECO:0000313" key="2">
    <source>
        <dbReference type="EMBL" id="MED6211283.1"/>
    </source>
</evidence>
<reference evidence="2 3" key="1">
    <citation type="journal article" date="2023" name="Plants (Basel)">
        <title>Bridging the Gap: Combining Genomics and Transcriptomics Approaches to Understand Stylosanthes scabra, an Orphan Legume from the Brazilian Caatinga.</title>
        <authorList>
            <person name="Ferreira-Neto J.R.C."/>
            <person name="da Silva M.D."/>
            <person name="Binneck E."/>
            <person name="de Melo N.F."/>
            <person name="da Silva R.H."/>
            <person name="de Melo A.L.T.M."/>
            <person name="Pandolfi V."/>
            <person name="Bustamante F.O."/>
            <person name="Brasileiro-Vidal A.C."/>
            <person name="Benko-Iseppon A.M."/>
        </authorList>
    </citation>
    <scope>NUCLEOTIDE SEQUENCE [LARGE SCALE GENOMIC DNA]</scope>
    <source>
        <tissue evidence="2">Leaves</tissue>
    </source>
</reference>
<proteinExistence type="predicted"/>
<name>A0ABU6YRN8_9FABA</name>
<accession>A0ABU6YRN8</accession>
<dbReference type="Proteomes" id="UP001341840">
    <property type="component" value="Unassembled WGS sequence"/>
</dbReference>
<feature type="transmembrane region" description="Helical" evidence="1">
    <location>
        <begin position="109"/>
        <end position="135"/>
    </location>
</feature>
<keyword evidence="1" id="KW-0472">Membrane</keyword>